<comment type="similarity">
    <text evidence="2 5">Belongs to the ORC2 family.</text>
</comment>
<accession>A0AAD6E7X1</accession>
<evidence type="ECO:0000313" key="9">
    <source>
        <dbReference type="EMBL" id="KAJ5602959.1"/>
    </source>
</evidence>
<comment type="subcellular location">
    <subcellularLocation>
        <location evidence="1 5">Nucleus</location>
    </subcellularLocation>
</comment>
<feature type="compositionally biased region" description="Polar residues" evidence="6">
    <location>
        <begin position="54"/>
        <end position="76"/>
    </location>
</feature>
<evidence type="ECO:0000259" key="7">
    <source>
        <dbReference type="Pfam" id="PF04084"/>
    </source>
</evidence>
<reference evidence="9" key="2">
    <citation type="submission" date="2023-01" db="EMBL/GenBank/DDBJ databases">
        <authorList>
            <person name="Petersen C."/>
        </authorList>
    </citation>
    <scope>NUCLEOTIDE SEQUENCE</scope>
    <source>
        <strain evidence="9">IBT 12815</strain>
    </source>
</reference>
<feature type="compositionally biased region" description="Low complexity" evidence="6">
    <location>
        <begin position="89"/>
        <end position="103"/>
    </location>
</feature>
<dbReference type="InterPro" id="IPR056773">
    <property type="entry name" value="WHD_ORC2"/>
</dbReference>
<reference evidence="9" key="1">
    <citation type="journal article" date="2023" name="IMA Fungus">
        <title>Comparative genomic study of the Penicillium genus elucidates a diverse pangenome and 15 lateral gene transfer events.</title>
        <authorList>
            <person name="Petersen C."/>
            <person name="Sorensen T."/>
            <person name="Nielsen M.R."/>
            <person name="Sondergaard T.E."/>
            <person name="Sorensen J.L."/>
            <person name="Fitzpatrick D.A."/>
            <person name="Frisvad J.C."/>
            <person name="Nielsen K.L."/>
        </authorList>
    </citation>
    <scope>NUCLEOTIDE SEQUENCE</scope>
    <source>
        <strain evidence="9">IBT 12815</strain>
    </source>
</reference>
<dbReference type="EMBL" id="JAQJAE010000003">
    <property type="protein sequence ID" value="KAJ5602959.1"/>
    <property type="molecule type" value="Genomic_DNA"/>
</dbReference>
<comment type="function">
    <text evidence="5">Component of the origin recognition complex (ORC) that binds origins of replication. DNA-binding is ATP-dependent. ORC is required to assemble the pre-replication complex necessary to initiate DNA replication.</text>
</comment>
<dbReference type="Pfam" id="PF04084">
    <property type="entry name" value="RecA-like_ORC2"/>
    <property type="match status" value="1"/>
</dbReference>
<keyword evidence="4 5" id="KW-0539">Nucleus</keyword>
<evidence type="ECO:0000256" key="5">
    <source>
        <dbReference type="RuleBase" id="RU368084"/>
    </source>
</evidence>
<evidence type="ECO:0000256" key="6">
    <source>
        <dbReference type="SAM" id="MobiDB-lite"/>
    </source>
</evidence>
<dbReference type="InterPro" id="IPR007220">
    <property type="entry name" value="ORC2"/>
</dbReference>
<feature type="region of interest" description="Disordered" evidence="6">
    <location>
        <begin position="1"/>
        <end position="198"/>
    </location>
</feature>
<keyword evidence="3 5" id="KW-0235">DNA replication</keyword>
<name>A0AAD6E7X1_9EURO</name>
<dbReference type="Pfam" id="PF24882">
    <property type="entry name" value="WHD_ORC2"/>
    <property type="match status" value="1"/>
</dbReference>
<evidence type="ECO:0000256" key="4">
    <source>
        <dbReference type="ARBA" id="ARBA00023242"/>
    </source>
</evidence>
<dbReference type="GO" id="GO:0005664">
    <property type="term" value="C:nuclear origin of replication recognition complex"/>
    <property type="evidence" value="ECO:0007669"/>
    <property type="project" value="UniProtKB-UniRule"/>
</dbReference>
<feature type="domain" description="Origin recognition complex subunit 2 RecA-like" evidence="7">
    <location>
        <begin position="243"/>
        <end position="414"/>
    </location>
</feature>
<evidence type="ECO:0000313" key="10">
    <source>
        <dbReference type="Proteomes" id="UP001213799"/>
    </source>
</evidence>
<evidence type="ECO:0000259" key="8">
    <source>
        <dbReference type="Pfam" id="PF24882"/>
    </source>
</evidence>
<evidence type="ECO:0000256" key="1">
    <source>
        <dbReference type="ARBA" id="ARBA00004123"/>
    </source>
</evidence>
<dbReference type="InterPro" id="IPR056772">
    <property type="entry name" value="RecA-like_ORC2"/>
</dbReference>
<feature type="compositionally biased region" description="Basic residues" evidence="6">
    <location>
        <begin position="172"/>
        <end position="188"/>
    </location>
</feature>
<organism evidence="9 10">
    <name type="scientific">Penicillium hordei</name>
    <dbReference type="NCBI Taxonomy" id="40994"/>
    <lineage>
        <taxon>Eukaryota</taxon>
        <taxon>Fungi</taxon>
        <taxon>Dikarya</taxon>
        <taxon>Ascomycota</taxon>
        <taxon>Pezizomycotina</taxon>
        <taxon>Eurotiomycetes</taxon>
        <taxon>Eurotiomycetidae</taxon>
        <taxon>Eurotiales</taxon>
        <taxon>Aspergillaceae</taxon>
        <taxon>Penicillium</taxon>
    </lineage>
</organism>
<proteinExistence type="inferred from homology"/>
<sequence>MKRKLSDAGDQPPVSTPKRRRTALEQSNGALNSHAPNGALPNGDASYELPPPGQGQSTPKKANGVSATPLQQSGLKTPTHKSKARGLFATPTKPKSATAATPSRVKNADRSARKKSARVLFEQDEDAAWDGSERLAEEILHGDEPDTEKAGQPLAESIEPEDAEEAPEKGAKQPKRRAGRPKGARNKRSPTPEGELPAHERYFFQNRAGPVKTSNATLNKVPLLTHEEYFEKLGQYEDPCKEEKEYLQSLHHRSFPQWAFEFDEGFNICLFGYGSKRKLMDEFAEWIYNHRLSVTTTPIIVMVNGYTPGISIRSIFATIVTAVMGDDAPSKLGAQPTEVLELLQSALKSHEEPVTVLINSIDAPPLRRAANQALLARLAATPRIRLLVTADTPNFPVMWDISLRDQLNFVFHDCTTFLPFSAEADVVEEVNTLLGRKGRRVGGKDGVGFVLKSLPENARNLYRLLLTELITLLDDGHQSDDEGEAEGGGKAGDETGIEFRLLYQKATEEFVASSEMMFRTLLKEFHDHQMITSRMDASGMEILGVPLSRDEMEGVLEDLVLG</sequence>
<dbReference type="PANTHER" id="PTHR14052:SF0">
    <property type="entry name" value="ORIGIN RECOGNITION COMPLEX SUBUNIT 2"/>
    <property type="match status" value="1"/>
</dbReference>
<protein>
    <recommendedName>
        <fullName evidence="5">Origin recognition complex subunit 2</fullName>
    </recommendedName>
</protein>
<evidence type="ECO:0000256" key="3">
    <source>
        <dbReference type="ARBA" id="ARBA00022705"/>
    </source>
</evidence>
<dbReference type="Proteomes" id="UP001213799">
    <property type="component" value="Unassembled WGS sequence"/>
</dbReference>
<keyword evidence="10" id="KW-1185">Reference proteome</keyword>
<dbReference type="GeneID" id="81587214"/>
<dbReference type="AlphaFoldDB" id="A0AAD6E7X1"/>
<dbReference type="GO" id="GO:0006260">
    <property type="term" value="P:DNA replication"/>
    <property type="evidence" value="ECO:0007669"/>
    <property type="project" value="UniProtKB-UniRule"/>
</dbReference>
<comment type="subunit">
    <text evidence="5">Component of the origin recognition complex (ORC).</text>
</comment>
<feature type="compositionally biased region" description="Polar residues" evidence="6">
    <location>
        <begin position="24"/>
        <end position="35"/>
    </location>
</feature>
<evidence type="ECO:0000256" key="2">
    <source>
        <dbReference type="ARBA" id="ARBA00007421"/>
    </source>
</evidence>
<dbReference type="RefSeq" id="XP_056752757.1">
    <property type="nucleotide sequence ID" value="XM_056896972.1"/>
</dbReference>
<comment type="caution">
    <text evidence="9">The sequence shown here is derived from an EMBL/GenBank/DDBJ whole genome shotgun (WGS) entry which is preliminary data.</text>
</comment>
<dbReference type="PANTHER" id="PTHR14052">
    <property type="entry name" value="ORIGIN RECOGNITION COMPLEX SUBUNIT 2"/>
    <property type="match status" value="1"/>
</dbReference>
<dbReference type="GO" id="GO:0003688">
    <property type="term" value="F:DNA replication origin binding"/>
    <property type="evidence" value="ECO:0007669"/>
    <property type="project" value="UniProtKB-UniRule"/>
</dbReference>
<feature type="compositionally biased region" description="Basic and acidic residues" evidence="6">
    <location>
        <begin position="131"/>
        <end position="149"/>
    </location>
</feature>
<gene>
    <name evidence="9" type="ORF">N7537_005915</name>
</gene>
<feature type="domain" description="Origin recognition complex subunit 2 winged-helix" evidence="8">
    <location>
        <begin position="490"/>
        <end position="551"/>
    </location>
</feature>